<sequence>MTCNNLCAHFISLHGSSGTGGRHGFAGLPNDYRFITLQNSPVRAEQPEAYRMIDAYVRTFQRLFEPDGERIKSLYLVSDSPGTGKTTTASAVLNSYVITSYIGAIQRGLSPVQKPALFFDVNEWQGEYNEFNRPRVPESIAGPAAERYYNALQAAKSVPFLVLDDIGVRDATDGFRSDLHRIVNERVTNGLPTLYTSNVTIDALESVFDRRLADRVRDMCVVVPFKGESKRGIRK</sequence>
<name>A0A848D214_ANEAE</name>
<proteinExistence type="predicted"/>
<organism evidence="1 2">
    <name type="scientific">Aneurinibacillus aneurinilyticus</name>
    <name type="common">Bacillus aneurinolyticus</name>
    <dbReference type="NCBI Taxonomy" id="1391"/>
    <lineage>
        <taxon>Bacteria</taxon>
        <taxon>Bacillati</taxon>
        <taxon>Bacillota</taxon>
        <taxon>Bacilli</taxon>
        <taxon>Bacillales</taxon>
        <taxon>Paenibacillaceae</taxon>
        <taxon>Aneurinibacillus group</taxon>
        <taxon>Aneurinibacillus</taxon>
    </lineage>
</organism>
<dbReference type="AlphaFoldDB" id="A0A848D214"/>
<accession>A0A848D214</accession>
<dbReference type="InterPro" id="IPR027417">
    <property type="entry name" value="P-loop_NTPase"/>
</dbReference>
<comment type="caution">
    <text evidence="1">The sequence shown here is derived from an EMBL/GenBank/DDBJ whole genome shotgun (WGS) entry which is preliminary data.</text>
</comment>
<dbReference type="Proteomes" id="UP000561326">
    <property type="component" value="Unassembled WGS sequence"/>
</dbReference>
<dbReference type="RefSeq" id="WP_168975940.1">
    <property type="nucleotide sequence ID" value="NZ_JABAGO010000038.1"/>
</dbReference>
<reference evidence="1 2" key="1">
    <citation type="submission" date="2020-04" db="EMBL/GenBank/DDBJ databases">
        <authorList>
            <person name="Hitch T.C.A."/>
            <person name="Wylensek D."/>
            <person name="Clavel T."/>
        </authorList>
    </citation>
    <scope>NUCLEOTIDE SEQUENCE [LARGE SCALE GENOMIC DNA]</scope>
    <source>
        <strain evidence="1 2">WB01_D5_05</strain>
    </source>
</reference>
<evidence type="ECO:0000313" key="2">
    <source>
        <dbReference type="Proteomes" id="UP000561326"/>
    </source>
</evidence>
<dbReference type="SUPFAM" id="SSF52540">
    <property type="entry name" value="P-loop containing nucleoside triphosphate hydrolases"/>
    <property type="match status" value="1"/>
</dbReference>
<evidence type="ECO:0000313" key="1">
    <source>
        <dbReference type="EMBL" id="NMF00053.1"/>
    </source>
</evidence>
<dbReference type="EMBL" id="JABAGO010000038">
    <property type="protein sequence ID" value="NMF00053.1"/>
    <property type="molecule type" value="Genomic_DNA"/>
</dbReference>
<gene>
    <name evidence="1" type="ORF">HF838_17610</name>
</gene>
<protein>
    <submittedName>
        <fullName evidence="1">DNA replication protein</fullName>
    </submittedName>
</protein>
<dbReference type="Gene3D" id="3.40.50.300">
    <property type="entry name" value="P-loop containing nucleotide triphosphate hydrolases"/>
    <property type="match status" value="1"/>
</dbReference>